<feature type="compositionally biased region" description="Pro residues" evidence="1">
    <location>
        <begin position="859"/>
        <end position="875"/>
    </location>
</feature>
<feature type="compositionally biased region" description="Pro residues" evidence="1">
    <location>
        <begin position="802"/>
        <end position="816"/>
    </location>
</feature>
<feature type="compositionally biased region" description="Low complexity" evidence="1">
    <location>
        <begin position="514"/>
        <end position="529"/>
    </location>
</feature>
<feature type="compositionally biased region" description="Low complexity" evidence="1">
    <location>
        <begin position="916"/>
        <end position="930"/>
    </location>
</feature>
<protein>
    <submittedName>
        <fullName evidence="2">Uncharacterized protein</fullName>
    </submittedName>
</protein>
<feature type="compositionally biased region" description="Low complexity" evidence="1">
    <location>
        <begin position="471"/>
        <end position="486"/>
    </location>
</feature>
<feature type="compositionally biased region" description="Basic and acidic residues" evidence="1">
    <location>
        <begin position="63"/>
        <end position="81"/>
    </location>
</feature>
<feature type="compositionally biased region" description="Acidic residues" evidence="1">
    <location>
        <begin position="51"/>
        <end position="62"/>
    </location>
</feature>
<feature type="compositionally biased region" description="Pro residues" evidence="1">
    <location>
        <begin position="708"/>
        <end position="719"/>
    </location>
</feature>
<keyword evidence="3" id="KW-1185">Reference proteome</keyword>
<evidence type="ECO:0000256" key="1">
    <source>
        <dbReference type="SAM" id="MobiDB-lite"/>
    </source>
</evidence>
<feature type="region of interest" description="Disordered" evidence="1">
    <location>
        <begin position="281"/>
        <end position="826"/>
    </location>
</feature>
<feature type="compositionally biased region" description="Low complexity" evidence="1">
    <location>
        <begin position="628"/>
        <end position="639"/>
    </location>
</feature>
<feature type="compositionally biased region" description="Low complexity" evidence="1">
    <location>
        <begin position="295"/>
        <end position="356"/>
    </location>
</feature>
<feature type="region of interest" description="Disordered" evidence="1">
    <location>
        <begin position="851"/>
        <end position="946"/>
    </location>
</feature>
<name>A0ABR1IZD6_9AGAR</name>
<feature type="compositionally biased region" description="Pro residues" evidence="1">
    <location>
        <begin position="434"/>
        <end position="453"/>
    </location>
</feature>
<feature type="compositionally biased region" description="Basic and acidic residues" evidence="1">
    <location>
        <begin position="757"/>
        <end position="781"/>
    </location>
</feature>
<feature type="compositionally biased region" description="Gly residues" evidence="1">
    <location>
        <begin position="647"/>
        <end position="657"/>
    </location>
</feature>
<gene>
    <name evidence="2" type="ORF">VKT23_014812</name>
</gene>
<evidence type="ECO:0000313" key="2">
    <source>
        <dbReference type="EMBL" id="KAK7445395.1"/>
    </source>
</evidence>
<dbReference type="Proteomes" id="UP001498398">
    <property type="component" value="Unassembled WGS sequence"/>
</dbReference>
<feature type="compositionally biased region" description="Polar residues" evidence="1">
    <location>
        <begin position="33"/>
        <end position="42"/>
    </location>
</feature>
<evidence type="ECO:0000313" key="3">
    <source>
        <dbReference type="Proteomes" id="UP001498398"/>
    </source>
</evidence>
<accession>A0ABR1IZD6</accession>
<sequence>MDSNPWATDSEDIGSARPWDTHDSLNIWGTPVPDTQWQSSYESIRFGQSESEQEQPEESEQEEQPKHEPEQEQSEEQPKDEPEQDEEPAAQVDAFGTFESGLDDEQELDPWTPARPEHSEPEDEWEAAKRQKQIQDQLVPPEVLESILAELDQVSRDFWPQDTSDEQSAHWRDGIEEIASLAEQVIPQLTLPPIPPFNKSAVSKRVADSVRLTRNVHITRMGPMSKYLATKGSTAWEASVKARPEVLPDAVLPAGWRIVEKKEEIPATPVESKKKTGILSSFFSRRASTPPVADSKPNSPRNSISSPRPSMDNKPSSPVASPTTSTPPIVAPVLSAVASSSSSSSSTTTAATSTESPDLFPEPPPPPSAVSRFLNRFSRAKSSSPHTSLALSSDDLDLLGDIVPSASDDEPPESDPHLKGLANMIASAPISDKLPPPLAPPPKPVPLPKPPTPSILSPTQVSKPPLDTAVLTPTSTSSSPLSGSTPTEKKMNAFIFPPPPKSTTARKTPVAIMSNGGASSSSASSSFSFLPPPPSAPARTSPSASGSSTPTPSMLSFDDNININNDSSANDDDDEFSDFHSYSYASPPPTSRPLQNVQDSPSSTTSYSSSSISSTSVHQGLFSDHQSHQSQSSLQWQQSPPARGRGRGGFGYGGQRQGHGHEYSTNSIDLLKDDFDDFVSGGRQSPTPAPKTLQTPSPPKPLAKSPGKLPPLPPLPPPFGSSQTRTQLPPSSAPIPTSISSPVIPTPPAHVLAAKQKKQEQEHLRQLAHDRKPSREAEHQRTRSLMENAAARDQKVSQWPAPRSPLPPILSPPPESGGPKDEIDLFGAFNEGSVTPTRAQMQMGTLTSSISSPAAFNLQPPPVRKGTLPPIPASPAPTTATATNTDTFDFGVLQPLPPPPSSPGFGSMLQAQKVVSASGSGPGSRSTTPAMGLGTGTAKSGGLSAQDLSFFEGL</sequence>
<comment type="caution">
    <text evidence="2">The sequence shown here is derived from an EMBL/GenBank/DDBJ whole genome shotgun (WGS) entry which is preliminary data.</text>
</comment>
<organism evidence="2 3">
    <name type="scientific">Marasmiellus scandens</name>
    <dbReference type="NCBI Taxonomy" id="2682957"/>
    <lineage>
        <taxon>Eukaryota</taxon>
        <taxon>Fungi</taxon>
        <taxon>Dikarya</taxon>
        <taxon>Basidiomycota</taxon>
        <taxon>Agaricomycotina</taxon>
        <taxon>Agaricomycetes</taxon>
        <taxon>Agaricomycetidae</taxon>
        <taxon>Agaricales</taxon>
        <taxon>Marasmiineae</taxon>
        <taxon>Omphalotaceae</taxon>
        <taxon>Marasmiellus</taxon>
    </lineage>
</organism>
<feature type="compositionally biased region" description="Low complexity" evidence="1">
    <location>
        <begin position="876"/>
        <end position="887"/>
    </location>
</feature>
<reference evidence="2 3" key="1">
    <citation type="submission" date="2024-01" db="EMBL/GenBank/DDBJ databases">
        <title>A draft genome for the cacao thread blight pathogen Marasmiellus scandens.</title>
        <authorList>
            <person name="Baruah I.K."/>
            <person name="Leung J."/>
            <person name="Bukari Y."/>
            <person name="Amoako-Attah I."/>
            <person name="Meinhardt L.W."/>
            <person name="Bailey B.A."/>
            <person name="Cohen S.P."/>
        </authorList>
    </citation>
    <scope>NUCLEOTIDE SEQUENCE [LARGE SCALE GENOMIC DNA]</scope>
    <source>
        <strain evidence="2 3">GH-19</strain>
    </source>
</reference>
<feature type="region of interest" description="Disordered" evidence="1">
    <location>
        <begin position="1"/>
        <end position="134"/>
    </location>
</feature>
<proteinExistence type="predicted"/>
<dbReference type="EMBL" id="JBANRG010000047">
    <property type="protein sequence ID" value="KAK7445395.1"/>
    <property type="molecule type" value="Genomic_DNA"/>
</dbReference>
<feature type="compositionally biased region" description="Low complexity" evidence="1">
    <location>
        <begin position="600"/>
        <end position="616"/>
    </location>
</feature>
<feature type="compositionally biased region" description="Low complexity" evidence="1">
    <location>
        <begin position="537"/>
        <end position="568"/>
    </location>
</feature>
<feature type="compositionally biased region" description="Low complexity" evidence="1">
    <location>
        <begin position="734"/>
        <end position="743"/>
    </location>
</feature>
<feature type="compositionally biased region" description="Low complexity" evidence="1">
    <location>
        <begin position="382"/>
        <end position="393"/>
    </location>
</feature>